<accession>A0ABS4GK27</accession>
<evidence type="ECO:0000256" key="3">
    <source>
        <dbReference type="ARBA" id="ARBA00022801"/>
    </source>
</evidence>
<dbReference type="EMBL" id="JAGGKT010000001">
    <property type="protein sequence ID" value="MBP1930574.1"/>
    <property type="molecule type" value="Genomic_DNA"/>
</dbReference>
<keyword evidence="5" id="KW-0732">Signal</keyword>
<evidence type="ECO:0000256" key="1">
    <source>
        <dbReference type="ARBA" id="ARBA00007074"/>
    </source>
</evidence>
<dbReference type="Proteomes" id="UP001519343">
    <property type="component" value="Unassembled WGS sequence"/>
</dbReference>
<evidence type="ECO:0000313" key="7">
    <source>
        <dbReference type="EMBL" id="MBP1930574.1"/>
    </source>
</evidence>
<feature type="domain" description="NlpC/P60" evidence="6">
    <location>
        <begin position="25"/>
        <end position="148"/>
    </location>
</feature>
<name>A0ABS4GK27_9BACL</name>
<dbReference type="RefSeq" id="WP_209808641.1">
    <property type="nucleotide sequence ID" value="NZ_JAGGKT010000001.1"/>
</dbReference>
<dbReference type="GO" id="GO:0016787">
    <property type="term" value="F:hydrolase activity"/>
    <property type="evidence" value="ECO:0007669"/>
    <property type="project" value="UniProtKB-KW"/>
</dbReference>
<evidence type="ECO:0000256" key="4">
    <source>
        <dbReference type="ARBA" id="ARBA00022807"/>
    </source>
</evidence>
<keyword evidence="2" id="KW-0645">Protease</keyword>
<gene>
    <name evidence="7" type="ORF">J2Z37_000561</name>
</gene>
<sequence length="148" mass="16365">MKQKISWIMVCSLLLSLLIPGAGYAAKSDDIIKTALKYRGAPYVFGAPMKYAPRAFDCSSFTKYVFARNGIKLPRTASAQSKRGKYIPTSRLKKGDLLFFRVPGRGIGHVGIYAGGNRMIHTYGKGGVKVSKINGYWRSHYLGAKRVI</sequence>
<keyword evidence="3 7" id="KW-0378">Hydrolase</keyword>
<dbReference type="PANTHER" id="PTHR47053">
    <property type="entry name" value="MUREIN DD-ENDOPEPTIDASE MEPH-RELATED"/>
    <property type="match status" value="1"/>
</dbReference>
<dbReference type="PANTHER" id="PTHR47053:SF1">
    <property type="entry name" value="MUREIN DD-ENDOPEPTIDASE MEPH-RELATED"/>
    <property type="match status" value="1"/>
</dbReference>
<dbReference type="SUPFAM" id="SSF54001">
    <property type="entry name" value="Cysteine proteinases"/>
    <property type="match status" value="1"/>
</dbReference>
<dbReference type="Pfam" id="PF00877">
    <property type="entry name" value="NLPC_P60"/>
    <property type="match status" value="1"/>
</dbReference>
<feature type="signal peptide" evidence="5">
    <location>
        <begin position="1"/>
        <end position="25"/>
    </location>
</feature>
<evidence type="ECO:0000259" key="6">
    <source>
        <dbReference type="PROSITE" id="PS51935"/>
    </source>
</evidence>
<evidence type="ECO:0000256" key="2">
    <source>
        <dbReference type="ARBA" id="ARBA00022670"/>
    </source>
</evidence>
<feature type="chain" id="PRO_5047094024" evidence="5">
    <location>
        <begin position="26"/>
        <end position="148"/>
    </location>
</feature>
<dbReference type="Gene3D" id="3.90.1720.10">
    <property type="entry name" value="endopeptidase domain like (from Nostoc punctiforme)"/>
    <property type="match status" value="1"/>
</dbReference>
<dbReference type="InterPro" id="IPR051202">
    <property type="entry name" value="Peptidase_C40"/>
</dbReference>
<evidence type="ECO:0000256" key="5">
    <source>
        <dbReference type="SAM" id="SignalP"/>
    </source>
</evidence>
<protein>
    <submittedName>
        <fullName evidence="7">Cell wall-associated NlpC family hydrolase</fullName>
    </submittedName>
</protein>
<evidence type="ECO:0000313" key="8">
    <source>
        <dbReference type="Proteomes" id="UP001519343"/>
    </source>
</evidence>
<proteinExistence type="inferred from homology"/>
<dbReference type="InterPro" id="IPR038765">
    <property type="entry name" value="Papain-like_cys_pep_sf"/>
</dbReference>
<dbReference type="InterPro" id="IPR000064">
    <property type="entry name" value="NLP_P60_dom"/>
</dbReference>
<comment type="similarity">
    <text evidence="1">Belongs to the peptidase C40 family.</text>
</comment>
<comment type="caution">
    <text evidence="7">The sequence shown here is derived from an EMBL/GenBank/DDBJ whole genome shotgun (WGS) entry which is preliminary data.</text>
</comment>
<reference evidence="7 8" key="1">
    <citation type="submission" date="2021-03" db="EMBL/GenBank/DDBJ databases">
        <title>Genomic Encyclopedia of Type Strains, Phase IV (KMG-IV): sequencing the most valuable type-strain genomes for metagenomic binning, comparative biology and taxonomic classification.</title>
        <authorList>
            <person name="Goeker M."/>
        </authorList>
    </citation>
    <scope>NUCLEOTIDE SEQUENCE [LARGE SCALE GENOMIC DNA]</scope>
    <source>
        <strain evidence="7 8">DSM 24738</strain>
    </source>
</reference>
<organism evidence="7 8">
    <name type="scientific">Ammoniphilus resinae</name>
    <dbReference type="NCBI Taxonomy" id="861532"/>
    <lineage>
        <taxon>Bacteria</taxon>
        <taxon>Bacillati</taxon>
        <taxon>Bacillota</taxon>
        <taxon>Bacilli</taxon>
        <taxon>Bacillales</taxon>
        <taxon>Paenibacillaceae</taxon>
        <taxon>Aneurinibacillus group</taxon>
        <taxon>Ammoniphilus</taxon>
    </lineage>
</organism>
<keyword evidence="4" id="KW-0788">Thiol protease</keyword>
<keyword evidence="8" id="KW-1185">Reference proteome</keyword>
<dbReference type="PROSITE" id="PS51935">
    <property type="entry name" value="NLPC_P60"/>
    <property type="match status" value="1"/>
</dbReference>